<dbReference type="InterPro" id="IPR011993">
    <property type="entry name" value="PH-like_dom_sf"/>
</dbReference>
<dbReference type="SMART" id="SM00666">
    <property type="entry name" value="PB1"/>
    <property type="match status" value="1"/>
</dbReference>
<dbReference type="Pfam" id="PF06395">
    <property type="entry name" value="CDC24"/>
    <property type="match status" value="1"/>
</dbReference>
<evidence type="ECO:0000313" key="7">
    <source>
        <dbReference type="Proteomes" id="UP000196158"/>
    </source>
</evidence>
<dbReference type="InterPro" id="IPR001715">
    <property type="entry name" value="CH_dom"/>
</dbReference>
<dbReference type="Pfam" id="PF00621">
    <property type="entry name" value="RhoGEF"/>
    <property type="match status" value="1"/>
</dbReference>
<dbReference type="CDD" id="cd13246">
    <property type="entry name" value="PH_Scd1"/>
    <property type="match status" value="1"/>
</dbReference>
<name>A0A1X7R7B8_9SACH</name>
<dbReference type="GO" id="GO:0043332">
    <property type="term" value="C:mating projection tip"/>
    <property type="evidence" value="ECO:0007669"/>
    <property type="project" value="TreeGrafter"/>
</dbReference>
<dbReference type="Proteomes" id="UP000196158">
    <property type="component" value="Unassembled WGS sequence"/>
</dbReference>
<feature type="domain" description="DH" evidence="3">
    <location>
        <begin position="315"/>
        <end position="495"/>
    </location>
</feature>
<dbReference type="Gene3D" id="3.10.20.90">
    <property type="entry name" value="Phosphatidylinositol 3-kinase Catalytic Subunit, Chain A, domain 1"/>
    <property type="match status" value="1"/>
</dbReference>
<dbReference type="InterPro" id="IPR000219">
    <property type="entry name" value="DH_dom"/>
</dbReference>
<dbReference type="PROSITE" id="PS50003">
    <property type="entry name" value="PH_DOMAIN"/>
    <property type="match status" value="1"/>
</dbReference>
<dbReference type="InterPro" id="IPR010481">
    <property type="entry name" value="Cdc24/Scd1_N"/>
</dbReference>
<dbReference type="CDD" id="cd00160">
    <property type="entry name" value="RhoGEF"/>
    <property type="match status" value="1"/>
</dbReference>
<dbReference type="SMART" id="SM00033">
    <property type="entry name" value="CH"/>
    <property type="match status" value="1"/>
</dbReference>
<feature type="region of interest" description="Disordered" evidence="1">
    <location>
        <begin position="82"/>
        <end position="119"/>
    </location>
</feature>
<dbReference type="InterPro" id="IPR053793">
    <property type="entry name" value="PB1-like"/>
</dbReference>
<feature type="region of interest" description="Disordered" evidence="1">
    <location>
        <begin position="689"/>
        <end position="746"/>
    </location>
</feature>
<evidence type="ECO:0000259" key="2">
    <source>
        <dbReference type="PROSITE" id="PS50003"/>
    </source>
</evidence>
<dbReference type="OrthoDB" id="1594986at2759"/>
<dbReference type="Pfam" id="PF15411">
    <property type="entry name" value="PH_10"/>
    <property type="match status" value="1"/>
</dbReference>
<protein>
    <submittedName>
        <fullName evidence="6">Similar to Saccharomyces cerevisiae YAL041W CDC24 Guanine nucleotide exchange factor (GEF or GDP-release factor) for Cdc42p</fullName>
    </submittedName>
</protein>
<dbReference type="Gene3D" id="1.20.900.10">
    <property type="entry name" value="Dbl homology (DH) domain"/>
    <property type="match status" value="1"/>
</dbReference>
<dbReference type="PROSITE" id="PS51745">
    <property type="entry name" value="PB1"/>
    <property type="match status" value="1"/>
</dbReference>
<evidence type="ECO:0000259" key="4">
    <source>
        <dbReference type="PROSITE" id="PS50021"/>
    </source>
</evidence>
<dbReference type="Gene3D" id="2.30.29.30">
    <property type="entry name" value="Pleckstrin-homology domain (PH domain)/Phosphotyrosine-binding domain (PTB)"/>
    <property type="match status" value="1"/>
</dbReference>
<dbReference type="InterPro" id="IPR035899">
    <property type="entry name" value="DBL_dom_sf"/>
</dbReference>
<gene>
    <name evidence="6" type="ORF">KASA_0K01672G</name>
</gene>
<feature type="compositionally biased region" description="Basic and acidic residues" evidence="1">
    <location>
        <begin position="707"/>
        <end position="718"/>
    </location>
</feature>
<dbReference type="PROSITE" id="PS50021">
    <property type="entry name" value="CH"/>
    <property type="match status" value="1"/>
</dbReference>
<keyword evidence="7" id="KW-1185">Reference proteome</keyword>
<dbReference type="SUPFAM" id="SSF50729">
    <property type="entry name" value="PH domain-like"/>
    <property type="match status" value="1"/>
</dbReference>
<feature type="compositionally biased region" description="Polar residues" evidence="1">
    <location>
        <begin position="692"/>
        <end position="705"/>
    </location>
</feature>
<feature type="compositionally biased region" description="Low complexity" evidence="1">
    <location>
        <begin position="82"/>
        <end position="98"/>
    </location>
</feature>
<dbReference type="EMBL" id="FXLY01000008">
    <property type="protein sequence ID" value="SMN21504.1"/>
    <property type="molecule type" value="Genomic_DNA"/>
</dbReference>
<dbReference type="PROSITE" id="PS50010">
    <property type="entry name" value="DH_2"/>
    <property type="match status" value="1"/>
</dbReference>
<dbReference type="PANTHER" id="PTHR47339">
    <property type="entry name" value="CELL DIVISION CONTROL PROTEIN 24"/>
    <property type="match status" value="1"/>
</dbReference>
<dbReference type="GO" id="GO:0005085">
    <property type="term" value="F:guanyl-nucleotide exchange factor activity"/>
    <property type="evidence" value="ECO:0007669"/>
    <property type="project" value="InterPro"/>
</dbReference>
<sequence>MVVVQANKRPSLSLVESGKSGINIVANNVMNTAVTESDSLYYVCLNIKKRLEVLPQIQPYLNLAYTSSELLSERQSLLLSQKQQQQLLEQQQSSSSQSGNTSSNISNGPNKNSSHRSVSSNYSNDGFGVLGSTGNSTPTTMRSSSISNISFKDEFTLDGITYNSSNGHNSVSMDDTQLTYSMGILPISMDCDPVTQLAQLFQQGSPLCILFNTVRPQYKLPVVSSDDLKICKKSIYDFILGCKKHFAFNDEELFTISDVFANSTNQLVKVLEVVTTLMNAAPEVFLSTSKVQQMIDAEIEQNHKSRAQKSKAHEEYDKVIKEFIATERKYVHDLETLDTYKQQLLDNNLITSEELYMLFPNLTEVIDFQRRFLISLEINALVDPQKQRIGALFMHSKFFFKLYEPWSIGQNAAIDFLANTLDKIQDSDLVIKNKLELQSFLYKPVQRLCRYPLLLKELISCNSHDEKSSGSDNISKELEIALDISKRIAMSINENQRRTENHEVVKKLYGRVSNWKGYRIAKFGELLYYDKVFISTNNSSEPEREFEVYLFEKIIILFSEIQPKKSSLILKKKPTSSGSSLTLNLTSSNHHNSFTNISSGNNSSNSSSIFGSNSNTGNAEPKLDLRGRIMIMNLDQVTPLNSRSLNITWESIKEQGNFLLKFKNEETRDNWCACLQSLVRSVKSESYKSNHSENSFVSTTSTNTPSDRSHSDKRKDSRASNSSLSFKRMSDTLPKQRRRVSNFDMEQKNNNIPENLLVLKITFDNESFNVSINIDTKFVNVLDTIQKKVNHDVSKVKYQDEDGDYIVLASDDDWIVAKDMLKENGEYSLNIWAYS</sequence>
<dbReference type="InterPro" id="IPR033511">
    <property type="entry name" value="Cdc24/Scd1_PH_dom"/>
</dbReference>
<feature type="region of interest" description="Disordered" evidence="1">
    <location>
        <begin position="594"/>
        <end position="617"/>
    </location>
</feature>
<dbReference type="GO" id="GO:0005634">
    <property type="term" value="C:nucleus"/>
    <property type="evidence" value="ECO:0007669"/>
    <property type="project" value="TreeGrafter"/>
</dbReference>
<evidence type="ECO:0000313" key="6">
    <source>
        <dbReference type="EMBL" id="SMN21504.1"/>
    </source>
</evidence>
<dbReference type="SUPFAM" id="SSF48065">
    <property type="entry name" value="DBL homology domain (DH-domain)"/>
    <property type="match status" value="1"/>
</dbReference>
<evidence type="ECO:0000256" key="1">
    <source>
        <dbReference type="SAM" id="MobiDB-lite"/>
    </source>
</evidence>
<dbReference type="SMART" id="SM00233">
    <property type="entry name" value="PH"/>
    <property type="match status" value="1"/>
</dbReference>
<feature type="domain" description="Calponin-homology (CH)" evidence="4">
    <location>
        <begin position="171"/>
        <end position="282"/>
    </location>
</feature>
<dbReference type="Gene3D" id="1.10.418.10">
    <property type="entry name" value="Calponin-like domain"/>
    <property type="match status" value="1"/>
</dbReference>
<dbReference type="GO" id="GO:0000935">
    <property type="term" value="C:division septum"/>
    <property type="evidence" value="ECO:0007669"/>
    <property type="project" value="TreeGrafter"/>
</dbReference>
<feature type="domain" description="PB1" evidence="5">
    <location>
        <begin position="756"/>
        <end position="835"/>
    </location>
</feature>
<dbReference type="CDD" id="cd05992">
    <property type="entry name" value="PB1"/>
    <property type="match status" value="1"/>
</dbReference>
<dbReference type="SUPFAM" id="SSF54277">
    <property type="entry name" value="CAD &amp; PB1 domains"/>
    <property type="match status" value="1"/>
</dbReference>
<feature type="compositionally biased region" description="Low complexity" evidence="1">
    <location>
        <begin position="110"/>
        <end position="119"/>
    </location>
</feature>
<dbReference type="InterPro" id="IPR000270">
    <property type="entry name" value="PB1_dom"/>
</dbReference>
<dbReference type="GO" id="GO:0030010">
    <property type="term" value="P:establishment of cell polarity"/>
    <property type="evidence" value="ECO:0007669"/>
    <property type="project" value="TreeGrafter"/>
</dbReference>
<dbReference type="InterPro" id="IPR036872">
    <property type="entry name" value="CH_dom_sf"/>
</dbReference>
<dbReference type="PANTHER" id="PTHR47339:SF1">
    <property type="entry name" value="CELL DIVISION CONTROL PROTEIN 24"/>
    <property type="match status" value="1"/>
</dbReference>
<dbReference type="FunFam" id="1.20.900.10:FF:000050">
    <property type="entry name" value="Guanine nucleotide exchange factor"/>
    <property type="match status" value="1"/>
</dbReference>
<dbReference type="STRING" id="1789683.A0A1X7R7B8"/>
<organism evidence="6 7">
    <name type="scientific">Maudiozyma saulgeensis</name>
    <dbReference type="NCBI Taxonomy" id="1789683"/>
    <lineage>
        <taxon>Eukaryota</taxon>
        <taxon>Fungi</taxon>
        <taxon>Dikarya</taxon>
        <taxon>Ascomycota</taxon>
        <taxon>Saccharomycotina</taxon>
        <taxon>Saccharomycetes</taxon>
        <taxon>Saccharomycetales</taxon>
        <taxon>Saccharomycetaceae</taxon>
        <taxon>Maudiozyma</taxon>
    </lineage>
</organism>
<dbReference type="AlphaFoldDB" id="A0A1X7R7B8"/>
<reference evidence="6 7" key="1">
    <citation type="submission" date="2017-04" db="EMBL/GenBank/DDBJ databases">
        <authorList>
            <person name="Afonso C.L."/>
            <person name="Miller P.J."/>
            <person name="Scott M.A."/>
            <person name="Spackman E."/>
            <person name="Goraichik I."/>
            <person name="Dimitrov K.M."/>
            <person name="Suarez D.L."/>
            <person name="Swayne D.E."/>
        </authorList>
    </citation>
    <scope>NUCLEOTIDE SEQUENCE [LARGE SCALE GENOMIC DNA]</scope>
</reference>
<feature type="compositionally biased region" description="Polar residues" evidence="1">
    <location>
        <begin position="99"/>
        <end position="109"/>
    </location>
</feature>
<dbReference type="GO" id="GO:0031106">
    <property type="term" value="P:septin ring organization"/>
    <property type="evidence" value="ECO:0007669"/>
    <property type="project" value="TreeGrafter"/>
</dbReference>
<dbReference type="SMART" id="SM00325">
    <property type="entry name" value="RhoGEF"/>
    <property type="match status" value="1"/>
</dbReference>
<dbReference type="GO" id="GO:0005737">
    <property type="term" value="C:cytoplasm"/>
    <property type="evidence" value="ECO:0007669"/>
    <property type="project" value="TreeGrafter"/>
</dbReference>
<dbReference type="InterPro" id="IPR001849">
    <property type="entry name" value="PH_domain"/>
</dbReference>
<dbReference type="InterPro" id="IPR053026">
    <property type="entry name" value="CDC42_GEF"/>
</dbReference>
<accession>A0A1X7R7B8</accession>
<evidence type="ECO:0000259" key="3">
    <source>
        <dbReference type="PROSITE" id="PS50010"/>
    </source>
</evidence>
<feature type="domain" description="PH" evidence="2">
    <location>
        <begin position="519"/>
        <end position="680"/>
    </location>
</feature>
<proteinExistence type="predicted"/>
<evidence type="ECO:0000259" key="5">
    <source>
        <dbReference type="PROSITE" id="PS51745"/>
    </source>
</evidence>